<evidence type="ECO:0000256" key="9">
    <source>
        <dbReference type="ARBA" id="ARBA00022833"/>
    </source>
</evidence>
<dbReference type="CDD" id="cd09352">
    <property type="entry name" value="LIM1_Ajuba_like"/>
    <property type="match status" value="1"/>
</dbReference>
<dbReference type="Gene3D" id="2.10.110.10">
    <property type="entry name" value="Cysteine Rich Protein"/>
    <property type="match status" value="3"/>
</dbReference>
<dbReference type="PROSITE" id="PS00478">
    <property type="entry name" value="LIM_DOMAIN_1"/>
    <property type="match status" value="1"/>
</dbReference>
<feature type="compositionally biased region" description="Low complexity" evidence="15">
    <location>
        <begin position="248"/>
        <end position="265"/>
    </location>
</feature>
<keyword evidence="8" id="KW-0677">Repeat</keyword>
<dbReference type="GO" id="GO:0003714">
    <property type="term" value="F:transcription corepressor activity"/>
    <property type="evidence" value="ECO:0007669"/>
    <property type="project" value="Ensembl"/>
</dbReference>
<dbReference type="GO" id="GO:0016477">
    <property type="term" value="P:cell migration"/>
    <property type="evidence" value="ECO:0007669"/>
    <property type="project" value="Ensembl"/>
</dbReference>
<evidence type="ECO:0000256" key="5">
    <source>
        <dbReference type="ARBA" id="ARBA00022490"/>
    </source>
</evidence>
<evidence type="ECO:0000256" key="15">
    <source>
        <dbReference type="SAM" id="MobiDB-lite"/>
    </source>
</evidence>
<dbReference type="InterPro" id="IPR047248">
    <property type="entry name" value="Ajuba-like_LIM3"/>
</dbReference>
<organism evidence="17 18">
    <name type="scientific">Salvator merianae</name>
    <name type="common">Argentine black and white tegu</name>
    <name type="synonym">Tupinambis merianae</name>
    <dbReference type="NCBI Taxonomy" id="96440"/>
    <lineage>
        <taxon>Eukaryota</taxon>
        <taxon>Metazoa</taxon>
        <taxon>Chordata</taxon>
        <taxon>Craniata</taxon>
        <taxon>Vertebrata</taxon>
        <taxon>Euteleostomi</taxon>
        <taxon>Lepidosauria</taxon>
        <taxon>Squamata</taxon>
        <taxon>Bifurcata</taxon>
        <taxon>Unidentata</taxon>
        <taxon>Episquamata</taxon>
        <taxon>Laterata</taxon>
        <taxon>Teiioidea</taxon>
        <taxon>Teiidae</taxon>
        <taxon>Salvator</taxon>
    </lineage>
</organism>
<evidence type="ECO:0000256" key="11">
    <source>
        <dbReference type="ARBA" id="ARBA00023038"/>
    </source>
</evidence>
<dbReference type="GO" id="GO:0033962">
    <property type="term" value="P:P-body assembly"/>
    <property type="evidence" value="ECO:0007669"/>
    <property type="project" value="Ensembl"/>
</dbReference>
<dbReference type="InterPro" id="IPR001781">
    <property type="entry name" value="Znf_LIM"/>
</dbReference>
<dbReference type="GeneTree" id="ENSGT00940000159019"/>
<dbReference type="Proteomes" id="UP000694421">
    <property type="component" value="Unplaced"/>
</dbReference>
<dbReference type="FunFam" id="2.10.110.10:FF:000036">
    <property type="entry name" value="LIM domain-containing protein 1"/>
    <property type="match status" value="1"/>
</dbReference>
<keyword evidence="7 14" id="KW-0479">Metal-binding</keyword>
<dbReference type="GO" id="GO:0005667">
    <property type="term" value="C:transcription regulator complex"/>
    <property type="evidence" value="ECO:0007669"/>
    <property type="project" value="TreeGrafter"/>
</dbReference>
<dbReference type="GO" id="GO:0001666">
    <property type="term" value="P:response to hypoxia"/>
    <property type="evidence" value="ECO:0007669"/>
    <property type="project" value="Ensembl"/>
</dbReference>
<evidence type="ECO:0000313" key="18">
    <source>
        <dbReference type="Proteomes" id="UP000694421"/>
    </source>
</evidence>
<dbReference type="PANTHER" id="PTHR24219">
    <property type="entry name" value="LIM DOMAIN-CONTAINING PROTEIN JUB"/>
    <property type="match status" value="1"/>
</dbReference>
<dbReference type="InterPro" id="IPR047247">
    <property type="entry name" value="Ajuba-like_LIM2"/>
</dbReference>
<evidence type="ECO:0000256" key="12">
    <source>
        <dbReference type="ARBA" id="ARBA00023163"/>
    </source>
</evidence>
<evidence type="ECO:0000259" key="16">
    <source>
        <dbReference type="PROSITE" id="PS50023"/>
    </source>
</evidence>
<dbReference type="Ensembl" id="ENSSMRT00000015153.1">
    <property type="protein sequence ID" value="ENSSMRP00000013009.1"/>
    <property type="gene ID" value="ENSSMRG00000010135.1"/>
</dbReference>
<feature type="domain" description="LIM zinc-binding" evidence="16">
    <location>
        <begin position="496"/>
        <end position="557"/>
    </location>
</feature>
<dbReference type="GO" id="GO:0090090">
    <property type="term" value="P:negative regulation of canonical Wnt signaling pathway"/>
    <property type="evidence" value="ECO:0007669"/>
    <property type="project" value="Ensembl"/>
</dbReference>
<sequence>MAKYDDLGLEASKFIEDLNMYEASKDGLFRVDKAAGNNPEFEETRRVFATKMVKIHLQKQREQEELLRATSGAPNGGLGFGTQHQLLGHSVARGPAGANKRHPGENTAKPPLAASSTVCAAHQLAFPSQSQAQMDGERAKDGKRVSGDYGYSENLGESEVLGGHGYRTGQQNPCGSKTAFSSLSLEEPNNRNNQTGIQGWGRDAGKFSNLKSGIGPHLWPTVNNDESLQRSPTKPQTDLHPYQQLRTSSRSSESGYGSQESAGESPGLSQTFEQNLDSQRSSSCSHAGTPVSSSFGFHDDLPGGYLPQRSSSFSAPSVHPSQAALNQLDNFNPNSGMEMWTSAPSNKSSGDNQSRHSGSTQASVSGLLSTPLPPSVDYQQTNTHPKITGHFVVHGQNHRLNCAGSGRSPEQNFIGTPSHGPMISDVPKFPFKEGITTSQLDSGHQETSTSAKIKLPCQTLLSQPEQGPSTAELKLEALTQRLEQEMDAFPKADYFGTCVKCNKGVYGANQACQAMGNLYHDGCFTCGACSRKLRGKAFYFVNGKVFCEEDFLYSGFQQSADRCFICGHLIMDMILQALGKSYHPGCFRCVICNECLDGVPFTVDSENKIYCVRDYHKVLAPKCAACGLPILPNEGSDETIRVVSMEKDYHVECYRCEDCGMELNDEDGHRCYPLDEHLLCHSCHLKHIEKGSTPSSCRHHY</sequence>
<keyword evidence="10" id="KW-0805">Transcription regulation</keyword>
<evidence type="ECO:0000256" key="4">
    <source>
        <dbReference type="ARBA" id="ARBA00015501"/>
    </source>
</evidence>
<dbReference type="GO" id="GO:0035278">
    <property type="term" value="P:miRNA-mediated gene silencing by inhibition of translation"/>
    <property type="evidence" value="ECO:0007669"/>
    <property type="project" value="Ensembl"/>
</dbReference>
<dbReference type="GO" id="GO:0000932">
    <property type="term" value="C:P-body"/>
    <property type="evidence" value="ECO:0007669"/>
    <property type="project" value="Ensembl"/>
</dbReference>
<feature type="region of interest" description="Disordered" evidence="15">
    <location>
        <begin position="127"/>
        <end position="379"/>
    </location>
</feature>
<dbReference type="OMA" id="SCKEGPP"/>
<feature type="region of interest" description="Disordered" evidence="15">
    <location>
        <begin position="92"/>
        <end position="111"/>
    </location>
</feature>
<dbReference type="CDD" id="cd09355">
    <property type="entry name" value="LIM2_Ajuba_like"/>
    <property type="match status" value="1"/>
</dbReference>
<reference evidence="17" key="1">
    <citation type="submission" date="2025-08" db="UniProtKB">
        <authorList>
            <consortium name="Ensembl"/>
        </authorList>
    </citation>
    <scope>IDENTIFICATION</scope>
</reference>
<feature type="compositionally biased region" description="Polar residues" evidence="15">
    <location>
        <begin position="342"/>
        <end position="368"/>
    </location>
</feature>
<dbReference type="GO" id="GO:0005886">
    <property type="term" value="C:plasma membrane"/>
    <property type="evidence" value="ECO:0007669"/>
    <property type="project" value="Ensembl"/>
</dbReference>
<dbReference type="FunFam" id="2.10.110.10:FF:000037">
    <property type="entry name" value="LIM domain-containing protein 1"/>
    <property type="match status" value="1"/>
</dbReference>
<accession>A0A8D0BTI7</accession>
<evidence type="ECO:0000256" key="14">
    <source>
        <dbReference type="PROSITE-ProRule" id="PRU00125"/>
    </source>
</evidence>
<dbReference type="GO" id="GO:0035331">
    <property type="term" value="P:negative regulation of hippo signaling"/>
    <property type="evidence" value="ECO:0007669"/>
    <property type="project" value="Ensembl"/>
</dbReference>
<dbReference type="Pfam" id="PF00412">
    <property type="entry name" value="LIM"/>
    <property type="match status" value="3"/>
</dbReference>
<dbReference type="GO" id="GO:0002076">
    <property type="term" value="P:osteoblast development"/>
    <property type="evidence" value="ECO:0007669"/>
    <property type="project" value="Ensembl"/>
</dbReference>
<comment type="subcellular location">
    <subcellularLocation>
        <location evidence="2">Cytoplasm</location>
    </subcellularLocation>
    <subcellularLocation>
        <location evidence="1">Nucleus</location>
    </subcellularLocation>
</comment>
<feature type="compositionally biased region" description="Polar residues" evidence="15">
    <location>
        <begin position="221"/>
        <end position="236"/>
    </location>
</feature>
<dbReference type="InterPro" id="IPR047245">
    <property type="entry name" value="Ajuba-like_LIM1"/>
</dbReference>
<keyword evidence="5" id="KW-0963">Cytoplasm</keyword>
<dbReference type="AlphaFoldDB" id="A0A8D0BTI7"/>
<feature type="domain" description="LIM zinc-binding" evidence="16">
    <location>
        <begin position="561"/>
        <end position="621"/>
    </location>
</feature>
<name>A0A8D0BTI7_SALMN</name>
<keyword evidence="6" id="KW-0678">Repressor</keyword>
<dbReference type="InterPro" id="IPR047172">
    <property type="entry name" value="Ajuba-like"/>
</dbReference>
<dbReference type="CDD" id="cd09438">
    <property type="entry name" value="LIM3_Ajuba_like"/>
    <property type="match status" value="1"/>
</dbReference>
<dbReference type="GO" id="GO:0046872">
    <property type="term" value="F:metal ion binding"/>
    <property type="evidence" value="ECO:0007669"/>
    <property type="project" value="UniProtKB-KW"/>
</dbReference>
<evidence type="ECO:0000313" key="17">
    <source>
        <dbReference type="Ensembl" id="ENSSMRP00000013009.1"/>
    </source>
</evidence>
<feature type="compositionally biased region" description="Low complexity" evidence="15">
    <location>
        <begin position="310"/>
        <end position="321"/>
    </location>
</feature>
<dbReference type="PROSITE" id="PS50023">
    <property type="entry name" value="LIM_DOMAIN_2"/>
    <property type="match status" value="3"/>
</dbReference>
<evidence type="ECO:0000256" key="8">
    <source>
        <dbReference type="ARBA" id="ARBA00022737"/>
    </source>
</evidence>
<dbReference type="GO" id="GO:0007010">
    <property type="term" value="P:cytoskeleton organization"/>
    <property type="evidence" value="ECO:0007669"/>
    <property type="project" value="Ensembl"/>
</dbReference>
<feature type="compositionally biased region" description="Polar residues" evidence="15">
    <location>
        <begin position="168"/>
        <end position="184"/>
    </location>
</feature>
<dbReference type="GO" id="GO:0045668">
    <property type="term" value="P:negative regulation of osteoblast differentiation"/>
    <property type="evidence" value="ECO:0007669"/>
    <property type="project" value="Ensembl"/>
</dbReference>
<keyword evidence="11 14" id="KW-0440">LIM domain</keyword>
<dbReference type="FunFam" id="2.10.110.10:FF:000028">
    <property type="entry name" value="LIM domain-containing protein 1"/>
    <property type="match status" value="1"/>
</dbReference>
<evidence type="ECO:0000256" key="2">
    <source>
        <dbReference type="ARBA" id="ARBA00004496"/>
    </source>
</evidence>
<feature type="compositionally biased region" description="Polar residues" evidence="15">
    <location>
        <begin position="267"/>
        <end position="295"/>
    </location>
</feature>
<reference evidence="17" key="2">
    <citation type="submission" date="2025-09" db="UniProtKB">
        <authorList>
            <consortium name="Ensembl"/>
        </authorList>
    </citation>
    <scope>IDENTIFICATION</scope>
</reference>
<keyword evidence="13" id="KW-0539">Nucleus</keyword>
<dbReference type="GO" id="GO:0005654">
    <property type="term" value="C:nucleoplasm"/>
    <property type="evidence" value="ECO:0007669"/>
    <property type="project" value="Ensembl"/>
</dbReference>
<dbReference type="GO" id="GO:0016442">
    <property type="term" value="C:RISC complex"/>
    <property type="evidence" value="ECO:0007669"/>
    <property type="project" value="Ensembl"/>
</dbReference>
<dbReference type="GO" id="GO:0005912">
    <property type="term" value="C:adherens junction"/>
    <property type="evidence" value="ECO:0007669"/>
    <property type="project" value="Ensembl"/>
</dbReference>
<evidence type="ECO:0000256" key="7">
    <source>
        <dbReference type="ARBA" id="ARBA00022723"/>
    </source>
</evidence>
<keyword evidence="12" id="KW-0804">Transcription</keyword>
<feature type="compositionally biased region" description="Polar residues" evidence="15">
    <location>
        <begin position="323"/>
        <end position="335"/>
    </location>
</feature>
<protein>
    <recommendedName>
        <fullName evidence="4">LIM domain-containing protein 1</fullName>
    </recommendedName>
</protein>
<proteinExistence type="inferred from homology"/>
<evidence type="ECO:0000256" key="1">
    <source>
        <dbReference type="ARBA" id="ARBA00004123"/>
    </source>
</evidence>
<dbReference type="SMART" id="SM00132">
    <property type="entry name" value="LIM"/>
    <property type="match status" value="3"/>
</dbReference>
<evidence type="ECO:0000256" key="10">
    <source>
        <dbReference type="ARBA" id="ARBA00023015"/>
    </source>
</evidence>
<keyword evidence="9 14" id="KW-0862">Zinc</keyword>
<dbReference type="GO" id="GO:0005925">
    <property type="term" value="C:focal adhesion"/>
    <property type="evidence" value="ECO:0007669"/>
    <property type="project" value="Ensembl"/>
</dbReference>
<feature type="domain" description="LIM zinc-binding" evidence="16">
    <location>
        <begin position="622"/>
        <end position="690"/>
    </location>
</feature>
<evidence type="ECO:0000256" key="13">
    <source>
        <dbReference type="ARBA" id="ARBA00023242"/>
    </source>
</evidence>
<evidence type="ECO:0000256" key="3">
    <source>
        <dbReference type="ARBA" id="ARBA00009611"/>
    </source>
</evidence>
<dbReference type="GO" id="GO:0008360">
    <property type="term" value="P:regulation of cell shape"/>
    <property type="evidence" value="ECO:0007669"/>
    <property type="project" value="Ensembl"/>
</dbReference>
<evidence type="ECO:0000256" key="6">
    <source>
        <dbReference type="ARBA" id="ARBA00022491"/>
    </source>
</evidence>
<keyword evidence="18" id="KW-1185">Reference proteome</keyword>
<feature type="compositionally biased region" description="Basic and acidic residues" evidence="15">
    <location>
        <begin position="135"/>
        <end position="146"/>
    </location>
</feature>
<comment type="similarity">
    <text evidence="3">Belongs to the zyxin/ajuba family.</text>
</comment>
<dbReference type="PANTHER" id="PTHR24219:SF3">
    <property type="entry name" value="LIM DOMAIN-CONTAINING PROTEIN 1"/>
    <property type="match status" value="1"/>
</dbReference>
<dbReference type="SUPFAM" id="SSF57716">
    <property type="entry name" value="Glucocorticoid receptor-like (DNA-binding domain)"/>
    <property type="match status" value="2"/>
</dbReference>